<feature type="transmembrane region" description="Helical" evidence="1">
    <location>
        <begin position="12"/>
        <end position="35"/>
    </location>
</feature>
<dbReference type="GO" id="GO:0009103">
    <property type="term" value="P:lipopolysaccharide biosynthetic process"/>
    <property type="evidence" value="ECO:0007669"/>
    <property type="project" value="TreeGrafter"/>
</dbReference>
<feature type="transmembrane region" description="Helical" evidence="1">
    <location>
        <begin position="250"/>
        <end position="270"/>
    </location>
</feature>
<feature type="transmembrane region" description="Helical" evidence="1">
    <location>
        <begin position="47"/>
        <end position="67"/>
    </location>
</feature>
<dbReference type="AlphaFoldDB" id="A0A6J7G0Y2"/>
<protein>
    <submittedName>
        <fullName evidence="3">Unannotated protein</fullName>
    </submittedName>
</protein>
<dbReference type="InterPro" id="IPR050879">
    <property type="entry name" value="Acyltransferase_3"/>
</dbReference>
<keyword evidence="1" id="KW-1133">Transmembrane helix</keyword>
<evidence type="ECO:0000313" key="3">
    <source>
        <dbReference type="EMBL" id="CAB4899005.1"/>
    </source>
</evidence>
<feature type="domain" description="Acyltransferase 3" evidence="2">
    <location>
        <begin position="10"/>
        <end position="370"/>
    </location>
</feature>
<dbReference type="PANTHER" id="PTHR23028:SF53">
    <property type="entry name" value="ACYL_TRANSF_3 DOMAIN-CONTAINING PROTEIN"/>
    <property type="match status" value="1"/>
</dbReference>
<sequence>MTDHARFPLLDGYRALAVCLVLTTHVGFFSGVILLPGVGPFVARMDFGVTLFFLLSGFLLYRPWALAAMTGANPPKISIYALRRTGRILPAYWVMAGVVLVFLPFLLPIARADWSDWVKYLGLVHIYGRDLPLAGFGQIWSLATELAFYAALPVIAWIAGRLGRGDAPRSSRRQLIVLTCCLGIAVGFNYLSIGPFADTLVLAGTWLPAHLDWFAAGMAFAVIQSRLTLPNPPRWMAVVRRLAQDTPTCLVLAVALFALASTPIAGPAAYESSHTPQSLLTKNALYLVIAVALLLPGFLGGAQAQQSLWGRALTNRIVVYVGVVSYGIFLWHMAVMTVLTYEFGWEAQWATFFVLWVSTAIIAMALATVSWRALERPVQKLTHRWRPQSSR</sequence>
<keyword evidence="1" id="KW-0472">Membrane</keyword>
<accession>A0A6J7G0Y2</accession>
<organism evidence="3">
    <name type="scientific">freshwater metagenome</name>
    <dbReference type="NCBI Taxonomy" id="449393"/>
    <lineage>
        <taxon>unclassified sequences</taxon>
        <taxon>metagenomes</taxon>
        <taxon>ecological metagenomes</taxon>
    </lineage>
</organism>
<dbReference type="InterPro" id="IPR023442">
    <property type="entry name" value="Ribosomal_eL24_CS"/>
</dbReference>
<feature type="transmembrane region" description="Helical" evidence="1">
    <location>
        <begin position="88"/>
        <end position="110"/>
    </location>
</feature>
<reference evidence="3" key="1">
    <citation type="submission" date="2020-05" db="EMBL/GenBank/DDBJ databases">
        <authorList>
            <person name="Chiriac C."/>
            <person name="Salcher M."/>
            <person name="Ghai R."/>
            <person name="Kavagutti S V."/>
        </authorList>
    </citation>
    <scope>NUCLEOTIDE SEQUENCE</scope>
</reference>
<dbReference type="Pfam" id="PF01757">
    <property type="entry name" value="Acyl_transf_3"/>
    <property type="match status" value="1"/>
</dbReference>
<dbReference type="PROSITE" id="PS01073">
    <property type="entry name" value="RIBOSOMAL_L24E"/>
    <property type="match status" value="1"/>
</dbReference>
<name>A0A6J7G0Y2_9ZZZZ</name>
<evidence type="ECO:0000259" key="2">
    <source>
        <dbReference type="Pfam" id="PF01757"/>
    </source>
</evidence>
<dbReference type="GO" id="GO:0016747">
    <property type="term" value="F:acyltransferase activity, transferring groups other than amino-acyl groups"/>
    <property type="evidence" value="ECO:0007669"/>
    <property type="project" value="InterPro"/>
</dbReference>
<feature type="transmembrane region" description="Helical" evidence="1">
    <location>
        <begin position="317"/>
        <end position="341"/>
    </location>
</feature>
<feature type="transmembrane region" description="Helical" evidence="1">
    <location>
        <begin position="146"/>
        <end position="163"/>
    </location>
</feature>
<keyword evidence="1" id="KW-0812">Transmembrane</keyword>
<dbReference type="GO" id="GO:0016020">
    <property type="term" value="C:membrane"/>
    <property type="evidence" value="ECO:0007669"/>
    <property type="project" value="TreeGrafter"/>
</dbReference>
<feature type="transmembrane region" description="Helical" evidence="1">
    <location>
        <begin position="353"/>
        <end position="374"/>
    </location>
</feature>
<dbReference type="InterPro" id="IPR002656">
    <property type="entry name" value="Acyl_transf_3_dom"/>
</dbReference>
<proteinExistence type="predicted"/>
<dbReference type="EMBL" id="CAFBMR010000001">
    <property type="protein sequence ID" value="CAB4899005.1"/>
    <property type="molecule type" value="Genomic_DNA"/>
</dbReference>
<feature type="transmembrane region" description="Helical" evidence="1">
    <location>
        <begin position="213"/>
        <end position="229"/>
    </location>
</feature>
<dbReference type="PANTHER" id="PTHR23028">
    <property type="entry name" value="ACETYLTRANSFERASE"/>
    <property type="match status" value="1"/>
</dbReference>
<feature type="transmembrane region" description="Helical" evidence="1">
    <location>
        <begin position="175"/>
        <end position="193"/>
    </location>
</feature>
<gene>
    <name evidence="3" type="ORF">UFOPK3610_00010</name>
</gene>
<evidence type="ECO:0000256" key="1">
    <source>
        <dbReference type="SAM" id="Phobius"/>
    </source>
</evidence>
<feature type="transmembrane region" description="Helical" evidence="1">
    <location>
        <begin position="285"/>
        <end position="305"/>
    </location>
</feature>